<evidence type="ECO:0000256" key="2">
    <source>
        <dbReference type="ARBA" id="ARBA00022832"/>
    </source>
</evidence>
<dbReference type="PANTHER" id="PTHR48075:SF7">
    <property type="entry name" value="3-HYDROXYACYL-COA DEHYDROGENASE-RELATED"/>
    <property type="match status" value="1"/>
</dbReference>
<dbReference type="EMBL" id="JAHVHU010000005">
    <property type="protein sequence ID" value="MBY5957437.1"/>
    <property type="molecule type" value="Genomic_DNA"/>
</dbReference>
<dbReference type="Gene3D" id="1.10.1040.50">
    <property type="match status" value="1"/>
</dbReference>
<dbReference type="Gene3D" id="3.40.50.720">
    <property type="entry name" value="NAD(P)-binding Rossmann-like Domain"/>
    <property type="match status" value="1"/>
</dbReference>
<evidence type="ECO:0000259" key="9">
    <source>
        <dbReference type="Pfam" id="PF02737"/>
    </source>
</evidence>
<dbReference type="SUPFAM" id="SSF51735">
    <property type="entry name" value="NAD(P)-binding Rossmann-fold domains"/>
    <property type="match status" value="1"/>
</dbReference>
<feature type="domain" description="3-hydroxyacyl-CoA dehydrogenase NAD binding" evidence="9">
    <location>
        <begin position="6"/>
        <end position="198"/>
    </location>
</feature>
<accession>A0A953HX94</accession>
<dbReference type="PROSITE" id="PS51257">
    <property type="entry name" value="PROKAR_LIPOPROTEIN"/>
    <property type="match status" value="1"/>
</dbReference>
<proteinExistence type="predicted"/>
<evidence type="ECO:0000256" key="3">
    <source>
        <dbReference type="ARBA" id="ARBA00022963"/>
    </source>
</evidence>
<keyword evidence="6" id="KW-0443">Lipid metabolism</keyword>
<dbReference type="InterPro" id="IPR001753">
    <property type="entry name" value="Enoyl-CoA_hydra/iso"/>
</dbReference>
<evidence type="ECO:0000313" key="11">
    <source>
        <dbReference type="Proteomes" id="UP000753961"/>
    </source>
</evidence>
<dbReference type="Gene3D" id="3.90.226.10">
    <property type="entry name" value="2-enoyl-CoA Hydratase, Chain A, domain 1"/>
    <property type="match status" value="1"/>
</dbReference>
<organism evidence="10 11">
    <name type="scientific">Membranihabitans marinus</name>
    <dbReference type="NCBI Taxonomy" id="1227546"/>
    <lineage>
        <taxon>Bacteria</taxon>
        <taxon>Pseudomonadati</taxon>
        <taxon>Bacteroidota</taxon>
        <taxon>Saprospiria</taxon>
        <taxon>Saprospirales</taxon>
        <taxon>Saprospiraceae</taxon>
        <taxon>Membranihabitans</taxon>
    </lineage>
</organism>
<comment type="caution">
    <text evidence="10">The sequence shown here is derived from an EMBL/GenBank/DDBJ whole genome shotgun (WGS) entry which is preliminary data.</text>
</comment>
<dbReference type="InterPro" id="IPR029045">
    <property type="entry name" value="ClpP/crotonase-like_dom_sf"/>
</dbReference>
<dbReference type="GO" id="GO:0003857">
    <property type="term" value="F:(3S)-3-hydroxyacyl-CoA dehydrogenase (NAD+) activity"/>
    <property type="evidence" value="ECO:0007669"/>
    <property type="project" value="UniProtKB-EC"/>
</dbReference>
<keyword evidence="3" id="KW-0442">Lipid degradation</keyword>
<keyword evidence="5" id="KW-0520">NAD</keyword>
<protein>
    <submittedName>
        <fullName evidence="10">Enoyl-CoA hydratase/isomerase family protein</fullName>
    </submittedName>
</protein>
<keyword evidence="4" id="KW-0560">Oxidoreductase</keyword>
<keyword evidence="11" id="KW-1185">Reference proteome</keyword>
<dbReference type="PANTHER" id="PTHR48075">
    <property type="entry name" value="3-HYDROXYACYL-COA DEHYDROGENASE FAMILY PROTEIN"/>
    <property type="match status" value="1"/>
</dbReference>
<evidence type="ECO:0000256" key="1">
    <source>
        <dbReference type="ARBA" id="ARBA00005005"/>
    </source>
</evidence>
<dbReference type="GO" id="GO:0006631">
    <property type="term" value="P:fatty acid metabolic process"/>
    <property type="evidence" value="ECO:0007669"/>
    <property type="project" value="UniProtKB-KW"/>
</dbReference>
<reference evidence="10" key="1">
    <citation type="submission" date="2021-06" db="EMBL/GenBank/DDBJ databases">
        <title>44 bacteria genomes isolated from Dapeng, Shenzhen.</title>
        <authorList>
            <person name="Zheng W."/>
            <person name="Yu S."/>
            <person name="Huang Y."/>
        </authorList>
    </citation>
    <scope>NUCLEOTIDE SEQUENCE</scope>
    <source>
        <strain evidence="10">DP5N28-2</strain>
    </source>
</reference>
<gene>
    <name evidence="10" type="ORF">KUV50_04770</name>
</gene>
<dbReference type="SUPFAM" id="SSF52096">
    <property type="entry name" value="ClpP/crotonase"/>
    <property type="match status" value="1"/>
</dbReference>
<dbReference type="InterPro" id="IPR036291">
    <property type="entry name" value="NAD(P)-bd_dom_sf"/>
</dbReference>
<dbReference type="Proteomes" id="UP000753961">
    <property type="component" value="Unassembled WGS sequence"/>
</dbReference>
<dbReference type="CDD" id="cd06558">
    <property type="entry name" value="crotonase-like"/>
    <property type="match status" value="1"/>
</dbReference>
<dbReference type="Pfam" id="PF02737">
    <property type="entry name" value="3HCDH_N"/>
    <property type="match status" value="1"/>
</dbReference>
<feature type="domain" description="3-hydroxyacyl-CoA dehydrogenase C-terminal" evidence="8">
    <location>
        <begin position="201"/>
        <end position="299"/>
    </location>
</feature>
<comment type="catalytic activity">
    <reaction evidence="7">
        <text>a (3S)-3-hydroxyacyl-CoA + NAD(+) = a 3-oxoacyl-CoA + NADH + H(+)</text>
        <dbReference type="Rhea" id="RHEA:22432"/>
        <dbReference type="ChEBI" id="CHEBI:15378"/>
        <dbReference type="ChEBI" id="CHEBI:57318"/>
        <dbReference type="ChEBI" id="CHEBI:57540"/>
        <dbReference type="ChEBI" id="CHEBI:57945"/>
        <dbReference type="ChEBI" id="CHEBI:90726"/>
        <dbReference type="EC" id="1.1.1.35"/>
    </reaction>
</comment>
<comment type="pathway">
    <text evidence="1">Lipid metabolism; fatty acid beta-oxidation.</text>
</comment>
<keyword evidence="2" id="KW-0276">Fatty acid metabolism</keyword>
<dbReference type="GO" id="GO:0016042">
    <property type="term" value="P:lipid catabolic process"/>
    <property type="evidence" value="ECO:0007669"/>
    <property type="project" value="UniProtKB-KW"/>
</dbReference>
<dbReference type="InterPro" id="IPR006176">
    <property type="entry name" value="3-OHacyl-CoA_DH_NAD-bd"/>
</dbReference>
<dbReference type="Pfam" id="PF00725">
    <property type="entry name" value="3HCDH"/>
    <property type="match status" value="1"/>
</dbReference>
<evidence type="ECO:0000259" key="8">
    <source>
        <dbReference type="Pfam" id="PF00725"/>
    </source>
</evidence>
<dbReference type="RefSeq" id="WP_222578959.1">
    <property type="nucleotide sequence ID" value="NZ_JAHVHU010000005.1"/>
</dbReference>
<name>A0A953HX94_9BACT</name>
<evidence type="ECO:0000256" key="7">
    <source>
        <dbReference type="ARBA" id="ARBA00049556"/>
    </source>
</evidence>
<evidence type="ECO:0000256" key="4">
    <source>
        <dbReference type="ARBA" id="ARBA00023002"/>
    </source>
</evidence>
<dbReference type="Pfam" id="PF00378">
    <property type="entry name" value="ECH_1"/>
    <property type="match status" value="1"/>
</dbReference>
<evidence type="ECO:0000256" key="6">
    <source>
        <dbReference type="ARBA" id="ARBA00023098"/>
    </source>
</evidence>
<dbReference type="SUPFAM" id="SSF48179">
    <property type="entry name" value="6-phosphogluconate dehydrogenase C-terminal domain-like"/>
    <property type="match status" value="2"/>
</dbReference>
<sequence>MRRINKVAVLGSGIMGSGIACHLANAGFSVLMMDMLPKNLTEDQSKNSQARNAVAAKALKQAMKSKPAPLFTADMADRITIGNFEDDLEKIKDYDWIIEVIVERLDIKQSLFEKVDQYRAKGSVVSSNTSGIPIHMMAQGRSEDFKKHFLGTHFFNPPRYLRLLEIIPTADTDEAVVEFFMEFGQTNLGKETVRCKDTPAFIGNRIGVSSMAKVFELTRELGLRLHEVDKLTGPAIGRPKTGTFRLGDLVGLDTAVKVMKGLQERCPDDQEIQKMEIPEFLNYLVENEYLGNKSGQGFYLKTDEKDDKGRSVILELNLESLEYEKAPSSDIQSLKTSKQIEDVPRRLQALWKMDDKGAELIRRSLAFTFLYSANQIPEISENIYSIDQALKAGFAWNYGPFEYADIIGVDKMIEIGQQMGMDVPEWITAYQNSDADKFYKIQENTPHYYDLKDQDYKKIPGTGDQIKMAWFKSKEPVFSNDELVLHDIGEGVLGLEFTSKSNTIGEGILRGIGESIDLAESGDWKGLVIANDAKNFTVGANLMLIGSLAFQQEFDELHMAVKLFQDTSMRIRTSKIPVVAATQGYVFGGGCEFVMHTDSTIASAESYIGLVEVGVGLLPGGGGSKEFAVRAADEYAGSLVPNNILMDWFKVVAMGEVSTSAHEAIRYGYLNKKDKIVMQQDDRITLARHQVLDLADGYVAPTVRNDIKVLGRSGLGTLELGINELRLGRYASEHDAKIASKIAHVLCGGDLSAPQEVSETYLLDLEREAFLSLCTEQKTLERIQHMLETGKPLRN</sequence>
<evidence type="ECO:0000313" key="10">
    <source>
        <dbReference type="EMBL" id="MBY5957437.1"/>
    </source>
</evidence>
<dbReference type="GO" id="GO:0070403">
    <property type="term" value="F:NAD+ binding"/>
    <property type="evidence" value="ECO:0007669"/>
    <property type="project" value="InterPro"/>
</dbReference>
<evidence type="ECO:0000256" key="5">
    <source>
        <dbReference type="ARBA" id="ARBA00023027"/>
    </source>
</evidence>
<dbReference type="InterPro" id="IPR008927">
    <property type="entry name" value="6-PGluconate_DH-like_C_sf"/>
</dbReference>
<dbReference type="AlphaFoldDB" id="A0A953HX94"/>
<dbReference type="InterPro" id="IPR006108">
    <property type="entry name" value="3HC_DH_C"/>
</dbReference>